<reference evidence="11 12" key="1">
    <citation type="submission" date="2017-04" db="EMBL/GenBank/DDBJ databases">
        <authorList>
            <person name="Afonso C.L."/>
            <person name="Miller P.J."/>
            <person name="Scott M.A."/>
            <person name="Spackman E."/>
            <person name="Goraichik I."/>
            <person name="Dimitrov K.M."/>
            <person name="Suarez D.L."/>
            <person name="Swayne D.E."/>
        </authorList>
    </citation>
    <scope>NUCLEOTIDE SEQUENCE [LARGE SCALE GENOMIC DNA]</scope>
    <source>
        <strain evidence="12">XA(T)</strain>
    </source>
</reference>
<name>A0A1X9LNX2_9MICO</name>
<gene>
    <name evidence="11" type="ORF">B5808_17890</name>
</gene>
<evidence type="ECO:0000256" key="4">
    <source>
        <dbReference type="ARBA" id="ARBA00022553"/>
    </source>
</evidence>
<keyword evidence="5" id="KW-0808">Transferase</keyword>
<accession>A0A1X9LNX2</accession>
<dbReference type="Gene3D" id="3.30.565.10">
    <property type="entry name" value="Histidine kinase-like ATPase, C-terminal domain"/>
    <property type="match status" value="1"/>
</dbReference>
<dbReference type="PROSITE" id="PS50109">
    <property type="entry name" value="HIS_KIN"/>
    <property type="match status" value="1"/>
</dbReference>
<dbReference type="SUPFAM" id="SSF55874">
    <property type="entry name" value="ATPase domain of HSP90 chaperone/DNA topoisomerase II/histidine kinase"/>
    <property type="match status" value="1"/>
</dbReference>
<keyword evidence="7" id="KW-0418">Kinase</keyword>
<sequence length="549" mass="59406">MPLFEMEATPRGRRRVSVLAQLPLLLGSAFVTGLVALSLPHELLSPTLLTGLALIVAATVLAVALPWERWNPNTLITVAVIDIVGIALIRAELLDQLPSVGILAIFPVLWLAYGFRPWAMAVAIGGALVITSFPFVFRGRWPTNALEWSNVVLLPALIVGVAIVVNLAAAQLRRNRQRLVESMDAQAGMLRRSQDSELLSRAIIDTVNAGIAFYAADTRLVVANRQAADMARLAGFELERPPYAGDDVLMADRETTIPYDQQIIPRALRAEEIADHVEWVGPADEQIAIMASSRRVHRPDGELLGTVIVAYDITELAQAIEVREAFLSTVSHELRTPLTNITGYLDLLEDSIDPADSESTSYLRVVLRNAAALRDRIDELLAATSTTSPLALEPSDVGAVLDRAVAALHDRARSREQRIHVVRDPAADTSARADRERLQRALEEIIDNAVKFGPVGSTITVTETVTPSSIAITVEDSGPGISRGEQTRIFDRFYRTPYAHHNAIQGFGLGLTLAKSTVAAHEGRISVRSTGAGTALTTTIPRSGPADAV</sequence>
<evidence type="ECO:0000256" key="10">
    <source>
        <dbReference type="ARBA" id="ARBA00039401"/>
    </source>
</evidence>
<evidence type="ECO:0000313" key="12">
    <source>
        <dbReference type="Proteomes" id="UP000192775"/>
    </source>
</evidence>
<dbReference type="GO" id="GO:0030295">
    <property type="term" value="F:protein kinase activator activity"/>
    <property type="evidence" value="ECO:0007669"/>
    <property type="project" value="TreeGrafter"/>
</dbReference>
<evidence type="ECO:0000256" key="7">
    <source>
        <dbReference type="ARBA" id="ARBA00022777"/>
    </source>
</evidence>
<dbReference type="InterPro" id="IPR003594">
    <property type="entry name" value="HATPase_dom"/>
</dbReference>
<proteinExistence type="predicted"/>
<dbReference type="SMART" id="SM00388">
    <property type="entry name" value="HisKA"/>
    <property type="match status" value="1"/>
</dbReference>
<dbReference type="KEGG" id="cphy:B5808_17890"/>
<keyword evidence="4" id="KW-0597">Phosphoprotein</keyword>
<dbReference type="EC" id="2.7.13.3" evidence="3"/>
<dbReference type="GO" id="GO:0000156">
    <property type="term" value="F:phosphorelay response regulator activity"/>
    <property type="evidence" value="ECO:0007669"/>
    <property type="project" value="TreeGrafter"/>
</dbReference>
<dbReference type="InterPro" id="IPR003661">
    <property type="entry name" value="HisK_dim/P_dom"/>
</dbReference>
<dbReference type="InterPro" id="IPR050351">
    <property type="entry name" value="BphY/WalK/GraS-like"/>
</dbReference>
<evidence type="ECO:0000256" key="5">
    <source>
        <dbReference type="ARBA" id="ARBA00022679"/>
    </source>
</evidence>
<evidence type="ECO:0000313" key="11">
    <source>
        <dbReference type="EMBL" id="ARJ06886.1"/>
    </source>
</evidence>
<keyword evidence="9" id="KW-0902">Two-component regulatory system</keyword>
<dbReference type="CDD" id="cd00075">
    <property type="entry name" value="HATPase"/>
    <property type="match status" value="1"/>
</dbReference>
<dbReference type="CDD" id="cd00082">
    <property type="entry name" value="HisKA"/>
    <property type="match status" value="1"/>
</dbReference>
<dbReference type="InterPro" id="IPR005467">
    <property type="entry name" value="His_kinase_dom"/>
</dbReference>
<comment type="catalytic activity">
    <reaction evidence="1">
        <text>ATP + protein L-histidine = ADP + protein N-phospho-L-histidine.</text>
        <dbReference type="EC" id="2.7.13.3"/>
    </reaction>
</comment>
<evidence type="ECO:0000256" key="2">
    <source>
        <dbReference type="ARBA" id="ARBA00004236"/>
    </source>
</evidence>
<dbReference type="Proteomes" id="UP000192775">
    <property type="component" value="Chromosome"/>
</dbReference>
<dbReference type="PANTHER" id="PTHR42878:SF7">
    <property type="entry name" value="SENSOR HISTIDINE KINASE GLRK"/>
    <property type="match status" value="1"/>
</dbReference>
<keyword evidence="6" id="KW-0547">Nucleotide-binding</keyword>
<dbReference type="Pfam" id="PF00512">
    <property type="entry name" value="HisKA"/>
    <property type="match status" value="1"/>
</dbReference>
<dbReference type="InterPro" id="IPR036890">
    <property type="entry name" value="HATPase_C_sf"/>
</dbReference>
<evidence type="ECO:0000256" key="6">
    <source>
        <dbReference type="ARBA" id="ARBA00022741"/>
    </source>
</evidence>
<dbReference type="AlphaFoldDB" id="A0A1X9LNX2"/>
<comment type="subcellular location">
    <subcellularLocation>
        <location evidence="2">Cell membrane</location>
    </subcellularLocation>
</comment>
<dbReference type="InterPro" id="IPR013656">
    <property type="entry name" value="PAS_4"/>
</dbReference>
<dbReference type="Gene3D" id="3.30.450.20">
    <property type="entry name" value="PAS domain"/>
    <property type="match status" value="1"/>
</dbReference>
<evidence type="ECO:0000256" key="9">
    <source>
        <dbReference type="ARBA" id="ARBA00023012"/>
    </source>
</evidence>
<dbReference type="SUPFAM" id="SSF47384">
    <property type="entry name" value="Homodimeric domain of signal transducing histidine kinase"/>
    <property type="match status" value="1"/>
</dbReference>
<dbReference type="InterPro" id="IPR036097">
    <property type="entry name" value="HisK_dim/P_sf"/>
</dbReference>
<dbReference type="GO" id="GO:0000155">
    <property type="term" value="F:phosphorelay sensor kinase activity"/>
    <property type="evidence" value="ECO:0007669"/>
    <property type="project" value="InterPro"/>
</dbReference>
<protein>
    <recommendedName>
        <fullName evidence="10">Sensor-like histidine kinase SenX3</fullName>
        <ecNumber evidence="3">2.7.13.3</ecNumber>
    </recommendedName>
</protein>
<dbReference type="Pfam" id="PF08448">
    <property type="entry name" value="PAS_4"/>
    <property type="match status" value="1"/>
</dbReference>
<dbReference type="InterPro" id="IPR004358">
    <property type="entry name" value="Sig_transdc_His_kin-like_C"/>
</dbReference>
<dbReference type="GO" id="GO:0005886">
    <property type="term" value="C:plasma membrane"/>
    <property type="evidence" value="ECO:0007669"/>
    <property type="project" value="UniProtKB-SubCell"/>
</dbReference>
<dbReference type="RefSeq" id="WP_085021024.1">
    <property type="nucleotide sequence ID" value="NZ_BMHD01000001.1"/>
</dbReference>
<dbReference type="GO" id="GO:0005524">
    <property type="term" value="F:ATP binding"/>
    <property type="evidence" value="ECO:0007669"/>
    <property type="project" value="UniProtKB-KW"/>
</dbReference>
<dbReference type="PANTHER" id="PTHR42878">
    <property type="entry name" value="TWO-COMPONENT HISTIDINE KINASE"/>
    <property type="match status" value="1"/>
</dbReference>
<keyword evidence="8" id="KW-0067">ATP-binding</keyword>
<dbReference type="Gene3D" id="1.10.287.130">
    <property type="match status" value="1"/>
</dbReference>
<evidence type="ECO:0000256" key="3">
    <source>
        <dbReference type="ARBA" id="ARBA00012438"/>
    </source>
</evidence>
<evidence type="ECO:0000256" key="1">
    <source>
        <dbReference type="ARBA" id="ARBA00000085"/>
    </source>
</evidence>
<dbReference type="PRINTS" id="PR00344">
    <property type="entry name" value="BCTRLSENSOR"/>
</dbReference>
<keyword evidence="12" id="KW-1185">Reference proteome</keyword>
<evidence type="ECO:0000256" key="8">
    <source>
        <dbReference type="ARBA" id="ARBA00022840"/>
    </source>
</evidence>
<dbReference type="Pfam" id="PF02518">
    <property type="entry name" value="HATPase_c"/>
    <property type="match status" value="1"/>
</dbReference>
<dbReference type="SUPFAM" id="SSF55785">
    <property type="entry name" value="PYP-like sensor domain (PAS domain)"/>
    <property type="match status" value="1"/>
</dbReference>
<dbReference type="GO" id="GO:0007234">
    <property type="term" value="P:osmosensory signaling via phosphorelay pathway"/>
    <property type="evidence" value="ECO:0007669"/>
    <property type="project" value="TreeGrafter"/>
</dbReference>
<dbReference type="EMBL" id="CP020715">
    <property type="protein sequence ID" value="ARJ06886.1"/>
    <property type="molecule type" value="Genomic_DNA"/>
</dbReference>
<dbReference type="InterPro" id="IPR035965">
    <property type="entry name" value="PAS-like_dom_sf"/>
</dbReference>
<dbReference type="SMART" id="SM00387">
    <property type="entry name" value="HATPase_c"/>
    <property type="match status" value="1"/>
</dbReference>
<dbReference type="STRING" id="1619308.B5808_17890"/>
<organism evidence="11 12">
    <name type="scientific">Cnuibacter physcomitrellae</name>
    <dbReference type="NCBI Taxonomy" id="1619308"/>
    <lineage>
        <taxon>Bacteria</taxon>
        <taxon>Bacillati</taxon>
        <taxon>Actinomycetota</taxon>
        <taxon>Actinomycetes</taxon>
        <taxon>Micrococcales</taxon>
        <taxon>Microbacteriaceae</taxon>
        <taxon>Cnuibacter</taxon>
    </lineage>
</organism>